<dbReference type="GO" id="GO:0033173">
    <property type="term" value="P:calcineurin-NFAT signaling cascade"/>
    <property type="evidence" value="ECO:0007669"/>
    <property type="project" value="TreeGrafter"/>
</dbReference>
<accession>A0AA40LF38</accession>
<dbReference type="SUPFAM" id="SSF49417">
    <property type="entry name" value="p53-like transcription factors"/>
    <property type="match status" value="1"/>
</dbReference>
<keyword evidence="7" id="KW-0238">DNA-binding</keyword>
<feature type="compositionally biased region" description="Pro residues" evidence="14">
    <location>
        <begin position="1252"/>
        <end position="1266"/>
    </location>
</feature>
<dbReference type="Proteomes" id="UP001177744">
    <property type="component" value="Unassembled WGS sequence"/>
</dbReference>
<keyword evidence="3" id="KW-0963">Cytoplasm</keyword>
<feature type="compositionally biased region" description="Polar residues" evidence="14">
    <location>
        <begin position="673"/>
        <end position="682"/>
    </location>
</feature>
<evidence type="ECO:0000256" key="4">
    <source>
        <dbReference type="ARBA" id="ARBA00022553"/>
    </source>
</evidence>
<evidence type="ECO:0000256" key="1">
    <source>
        <dbReference type="ARBA" id="ARBA00004123"/>
    </source>
</evidence>
<feature type="region of interest" description="Disordered" evidence="14">
    <location>
        <begin position="19"/>
        <end position="46"/>
    </location>
</feature>
<evidence type="ECO:0000259" key="15">
    <source>
        <dbReference type="PROSITE" id="PS50254"/>
    </source>
</evidence>
<dbReference type="InterPro" id="IPR013783">
    <property type="entry name" value="Ig-like_fold"/>
</dbReference>
<feature type="region of interest" description="Disordered" evidence="14">
    <location>
        <begin position="204"/>
        <end position="319"/>
    </location>
</feature>
<dbReference type="InterPro" id="IPR011539">
    <property type="entry name" value="RHD_DNA_bind_dom"/>
</dbReference>
<dbReference type="SMART" id="SM00429">
    <property type="entry name" value="IPT"/>
    <property type="match status" value="1"/>
</dbReference>
<dbReference type="InterPro" id="IPR014756">
    <property type="entry name" value="Ig_E-set"/>
</dbReference>
<dbReference type="GO" id="GO:0000978">
    <property type="term" value="F:RNA polymerase II cis-regulatory region sequence-specific DNA binding"/>
    <property type="evidence" value="ECO:0007669"/>
    <property type="project" value="TreeGrafter"/>
</dbReference>
<evidence type="ECO:0000256" key="9">
    <source>
        <dbReference type="ARBA" id="ARBA00023242"/>
    </source>
</evidence>
<dbReference type="PROSITE" id="PS50254">
    <property type="entry name" value="REL_2"/>
    <property type="match status" value="1"/>
</dbReference>
<dbReference type="PRINTS" id="PR01789">
    <property type="entry name" value="NUCFACTORATC"/>
</dbReference>
<evidence type="ECO:0000256" key="10">
    <source>
        <dbReference type="ARBA" id="ARBA00058891"/>
    </source>
</evidence>
<dbReference type="InterPro" id="IPR008366">
    <property type="entry name" value="NFAT"/>
</dbReference>
<feature type="region of interest" description="Disordered" evidence="14">
    <location>
        <begin position="147"/>
        <end position="172"/>
    </location>
</feature>
<evidence type="ECO:0000313" key="16">
    <source>
        <dbReference type="EMBL" id="KAK1330525.1"/>
    </source>
</evidence>
<evidence type="ECO:0000256" key="5">
    <source>
        <dbReference type="ARBA" id="ARBA00022737"/>
    </source>
</evidence>
<feature type="region of interest" description="Disordered" evidence="14">
    <location>
        <begin position="1023"/>
        <end position="1049"/>
    </location>
</feature>
<evidence type="ECO:0000256" key="6">
    <source>
        <dbReference type="ARBA" id="ARBA00023015"/>
    </source>
</evidence>
<evidence type="ECO:0000256" key="12">
    <source>
        <dbReference type="ARBA" id="ARBA00069726"/>
    </source>
</evidence>
<comment type="subunit">
    <text evidence="11">Member of the multicomponent NFATC transcription complex that consists of at least two components, a pre-existing cytoplasmic component NFATC2 and an inducible nuclear component NFATC1. Other members such as NFATC4, NFATC3 or members of the activating protein-1 family, MAF, GATA4 and Cbp/p300 can also bind the complex. NFATC proteins bind to DNA as monomers. Interacts with HOMER2 and HOMER3; this interaction may compete with calcineurin/PPP3CA-binding and hence prevent NFATC1 dephosphorylation and activation. Interacts with TLE6/GRG6.</text>
</comment>
<feature type="region of interest" description="Disordered" evidence="14">
    <location>
        <begin position="1198"/>
        <end position="1299"/>
    </location>
</feature>
<dbReference type="Gene3D" id="2.60.40.10">
    <property type="entry name" value="Immunoglobulins"/>
    <property type="match status" value="1"/>
</dbReference>
<keyword evidence="9" id="KW-0539">Nucleus</keyword>
<keyword evidence="5" id="KW-0677">Repeat</keyword>
<dbReference type="Pfam" id="PF16179">
    <property type="entry name" value="RHD_dimer"/>
    <property type="match status" value="1"/>
</dbReference>
<feature type="region of interest" description="Disordered" evidence="14">
    <location>
        <begin position="666"/>
        <end position="688"/>
    </location>
</feature>
<feature type="compositionally biased region" description="Polar residues" evidence="14">
    <location>
        <begin position="1282"/>
        <end position="1293"/>
    </location>
</feature>
<dbReference type="InterPro" id="IPR037059">
    <property type="entry name" value="RHD_DNA_bind_dom_sf"/>
</dbReference>
<dbReference type="Gene3D" id="2.60.40.340">
    <property type="entry name" value="Rel homology domain (RHD), DNA-binding domain"/>
    <property type="match status" value="1"/>
</dbReference>
<dbReference type="InterPro" id="IPR032397">
    <property type="entry name" value="RHD_dimer"/>
</dbReference>
<keyword evidence="17" id="KW-1185">Reference proteome</keyword>
<evidence type="ECO:0000256" key="8">
    <source>
        <dbReference type="ARBA" id="ARBA00023163"/>
    </source>
</evidence>
<evidence type="ECO:0000256" key="2">
    <source>
        <dbReference type="ARBA" id="ARBA00004496"/>
    </source>
</evidence>
<dbReference type="PANTHER" id="PTHR12533">
    <property type="entry name" value="NFAT"/>
    <property type="match status" value="1"/>
</dbReference>
<dbReference type="CDD" id="cd07881">
    <property type="entry name" value="RHD-n_NFAT"/>
    <property type="match status" value="1"/>
</dbReference>
<comment type="caution">
    <text evidence="16">The sequence shown here is derived from an EMBL/GenBank/DDBJ whole genome shotgun (WGS) entry which is preliminary data.</text>
</comment>
<dbReference type="InterPro" id="IPR002909">
    <property type="entry name" value="IPT_dom"/>
</dbReference>
<evidence type="ECO:0000256" key="11">
    <source>
        <dbReference type="ARBA" id="ARBA00064204"/>
    </source>
</evidence>
<feature type="domain" description="RHD" evidence="15">
    <location>
        <begin position="727"/>
        <end position="908"/>
    </location>
</feature>
<dbReference type="CDD" id="cd01178">
    <property type="entry name" value="IPT_NFAT"/>
    <property type="match status" value="1"/>
</dbReference>
<evidence type="ECO:0000256" key="14">
    <source>
        <dbReference type="SAM" id="MobiDB-lite"/>
    </source>
</evidence>
<feature type="compositionally biased region" description="Polar residues" evidence="14">
    <location>
        <begin position="1198"/>
        <end position="1238"/>
    </location>
</feature>
<dbReference type="FunFam" id="2.60.40.10:FF:000040">
    <property type="entry name" value="Nuclear factor of activated T-cells, cytoplasmic, calcineurin-dependent 2"/>
    <property type="match status" value="1"/>
</dbReference>
<name>A0AA40LF38_CNENI</name>
<keyword evidence="4" id="KW-0597">Phosphoprotein</keyword>
<feature type="compositionally biased region" description="Low complexity" evidence="14">
    <location>
        <begin position="247"/>
        <end position="259"/>
    </location>
</feature>
<sequence>MTTANCGAHDELDFKLVFGEEGAPAPPPPGSRPAGGCRAGRDGGASVPLLARTSSASPWSFGRPVSGNTVSACVWRVKSGFKSPRRRVGRRDVEVARAWLVANELVGNSTPGRPWPVGPRGVWRPRVGAPAPVALVSLFCQRDHQEADTQRRSCPQPAGPDQRWLGAGLASRRHQGSQGAHCTKFRAIDFSFTWLPAPVFRQQQFSSGHPPIRAPPASTPRGTPIRRRSDRAGGQRKTAAGGKLVLAATQSATPSSATSVFRRPHGSFRSAGLTAPANGRREERGSGTRVSPPPTPTASQSATLSPAPRASSRPNHLPITRFPPATPVVLIHRLQVLSGLPLEFRRCTPVEEEDGDEGGRGEAECCFVGTRSTVLFLCKWAVHITAASVLSAYPLVVNLEPDDCASIYIFNVDPPPSTLNSPLCLPHHGLPSHPSVLSSSFQLQGHKNYEGTCEIPESKYSPLGGPKPFECPSIQITSISPNCHQEVDAHEDDLHINDPEKEYLERPSRDHLYLPLEPSYRESSLSPRGCPGEESWHQQYGLGHSLSPRQSPCHSPRSSITDENWLSPRPASGPSSRPTSPCGKRRHSSAEVCYAGSLSPHHSPVPSPGHSPRGSVTEDTWLNASVQGGSGLGPALLPPFQYYVETDIPLKTRKTSEDQATVLPGNLELCSDDQGNLSPSRETSIDDGIGSQYPLKKDSSGDHFLSVPSPFTWSKPKPGHTPIFRTSSLPPLDWPLPTHFGQCELKIEVQPKTHHRAHYETEGSRGAVKASTGGHPVVKLLGYSEKPINLQMFIGTADDRYLRPHAFYQVHRITGKTVATASQEIIIASTKVLEIPLLPENNMSASIDCAGILKLRNSDIELRKGETDIGRKNTRVRLVFRVHIPQPNGKVLSLQTASIPVECSQRSAQELPHIEKYSINSCSVNGGHEMIVTGSNFLPESKIIFLEKGQDGRPQWEVEGKIIREKCQGAHIVLEVPPYHNPAVTAAVQVHFYLCNGKRKKSQSQRFTYTPVLMKQEHREEIDLSSVPSLPVPHPVQTQRPSSDTGHPCDSVLSAQRSLVCPIQQTYASMVTSSHLQQLQCRDESAGKEQHMLPSSVMHQPFQVTPTPPVGSSYQPMQTNVVYNGPTCLPINAASSQEFVPVLFQQDAALPSLINLGCQPPSSIPFHSSNSGSTGHLLAHTPHSVQTLPHLQSMEYHCSNTGQRSLSSPVTDQVTGQPSPQLQSITYGSSQLGSATTVSPAASHPLASSPLSGPPSPQLQPMPYQPPSSGTTSSPTLATRMHSGQHSTQAQSTGQGGLSAPSSLICHNLCDPASFPSDKATVNIKPEPEEQEPNFSAIGLQDITLDDGKFIFMFLKQ</sequence>
<dbReference type="GO" id="GO:0005667">
    <property type="term" value="C:transcription regulator complex"/>
    <property type="evidence" value="ECO:0007669"/>
    <property type="project" value="TreeGrafter"/>
</dbReference>
<feature type="compositionally biased region" description="Polar residues" evidence="14">
    <location>
        <begin position="547"/>
        <end position="564"/>
    </location>
</feature>
<dbReference type="GO" id="GO:0000981">
    <property type="term" value="F:DNA-binding transcription factor activity, RNA polymerase II-specific"/>
    <property type="evidence" value="ECO:0007669"/>
    <property type="project" value="TreeGrafter"/>
</dbReference>
<evidence type="ECO:0000256" key="13">
    <source>
        <dbReference type="ARBA" id="ARBA00083581"/>
    </source>
</evidence>
<dbReference type="GO" id="GO:0005737">
    <property type="term" value="C:cytoplasm"/>
    <property type="evidence" value="ECO:0007669"/>
    <property type="project" value="UniProtKB-SubCell"/>
</dbReference>
<feature type="compositionally biased region" description="Low complexity" evidence="14">
    <location>
        <begin position="567"/>
        <end position="581"/>
    </location>
</feature>
<keyword evidence="8" id="KW-0804">Transcription</keyword>
<dbReference type="GO" id="GO:0005634">
    <property type="term" value="C:nucleus"/>
    <property type="evidence" value="ECO:0007669"/>
    <property type="project" value="UniProtKB-SubCell"/>
</dbReference>
<dbReference type="EMBL" id="JAULJE010000021">
    <property type="protein sequence ID" value="KAK1330525.1"/>
    <property type="molecule type" value="Genomic_DNA"/>
</dbReference>
<organism evidence="16 17">
    <name type="scientific">Cnephaeus nilssonii</name>
    <name type="common">Northern bat</name>
    <name type="synonym">Eptesicus nilssonii</name>
    <dbReference type="NCBI Taxonomy" id="3371016"/>
    <lineage>
        <taxon>Eukaryota</taxon>
        <taxon>Metazoa</taxon>
        <taxon>Chordata</taxon>
        <taxon>Craniata</taxon>
        <taxon>Vertebrata</taxon>
        <taxon>Euteleostomi</taxon>
        <taxon>Mammalia</taxon>
        <taxon>Eutheria</taxon>
        <taxon>Laurasiatheria</taxon>
        <taxon>Chiroptera</taxon>
        <taxon>Yangochiroptera</taxon>
        <taxon>Vespertilionidae</taxon>
        <taxon>Cnephaeus</taxon>
    </lineage>
</organism>
<dbReference type="InterPro" id="IPR008967">
    <property type="entry name" value="p53-like_TF_DNA-bd_sf"/>
</dbReference>
<evidence type="ECO:0000256" key="7">
    <source>
        <dbReference type="ARBA" id="ARBA00023125"/>
    </source>
</evidence>
<evidence type="ECO:0000313" key="17">
    <source>
        <dbReference type="Proteomes" id="UP001177744"/>
    </source>
</evidence>
<reference evidence="16" key="1">
    <citation type="submission" date="2023-06" db="EMBL/GenBank/DDBJ databases">
        <title>Reference genome for the Northern bat (Eptesicus nilssonii), a most northern bat species.</title>
        <authorList>
            <person name="Laine V.N."/>
            <person name="Pulliainen A.T."/>
            <person name="Lilley T.M."/>
        </authorList>
    </citation>
    <scope>NUCLEOTIDE SEQUENCE</scope>
    <source>
        <strain evidence="16">BLF_Eptnil</strain>
        <tissue evidence="16">Kidney</tissue>
    </source>
</reference>
<keyword evidence="6" id="KW-0805">Transcription regulation</keyword>
<gene>
    <name evidence="16" type="ORF">QTO34_010715</name>
</gene>
<protein>
    <recommendedName>
        <fullName evidence="12">Nuclear factor of activated T-cells, cytoplasmic 1</fullName>
    </recommendedName>
    <alternativeName>
        <fullName evidence="13">NFAT transcription complex cytosolic component</fullName>
    </alternativeName>
</protein>
<dbReference type="PANTHER" id="PTHR12533:SF6">
    <property type="entry name" value="NUCLEAR FACTOR OF ACTIVATED T-CELLS, CYTOPLASMIC 3"/>
    <property type="match status" value="1"/>
</dbReference>
<dbReference type="SUPFAM" id="SSF81296">
    <property type="entry name" value="E set domains"/>
    <property type="match status" value="1"/>
</dbReference>
<feature type="region of interest" description="Disordered" evidence="14">
    <location>
        <begin position="520"/>
        <end position="588"/>
    </location>
</feature>
<proteinExistence type="predicted"/>
<comment type="subcellular location">
    <subcellularLocation>
        <location evidence="2">Cytoplasm</location>
    </subcellularLocation>
    <subcellularLocation>
        <location evidence="1">Nucleus</location>
    </subcellularLocation>
</comment>
<dbReference type="FunFam" id="2.60.40.340:FF:000001">
    <property type="entry name" value="Nuclear factor of activated T-cells, cytoplasmic, calcineurin-dependent 2"/>
    <property type="match status" value="1"/>
</dbReference>
<comment type="function">
    <text evidence="10">Plays a role in the inducible expression of cytokine genes in T-cells, especially in the induction of the IL-2 or IL-4 gene transcription. Also controls gene expression in embryonic cardiac cells. Could regulate not only the activation and proliferation but also the differentiation and programmed death of T-lymphocytes as well as lymphoid and non-lymphoid cells. Required for osteoclastogenesis and regulates many genes important for osteoclast differentiation and function.</text>
</comment>
<feature type="region of interest" description="Disordered" evidence="14">
    <location>
        <begin position="596"/>
        <end position="615"/>
    </location>
</feature>
<feature type="compositionally biased region" description="Low complexity" evidence="14">
    <location>
        <begin position="297"/>
        <end position="308"/>
    </location>
</feature>
<evidence type="ECO:0000256" key="3">
    <source>
        <dbReference type="ARBA" id="ARBA00022490"/>
    </source>
</evidence>
<feature type="compositionally biased region" description="Low complexity" evidence="14">
    <location>
        <begin position="1239"/>
        <end position="1251"/>
    </location>
</feature>
<feature type="compositionally biased region" description="Low complexity" evidence="14">
    <location>
        <begin position="1267"/>
        <end position="1276"/>
    </location>
</feature>
<dbReference type="Pfam" id="PF00554">
    <property type="entry name" value="RHD_DNA_bind"/>
    <property type="match status" value="1"/>
</dbReference>